<reference evidence="1 2" key="1">
    <citation type="journal article" date="2016" name="Nat. Commun.">
        <title>Thousands of microbial genomes shed light on interconnected biogeochemical processes in an aquifer system.</title>
        <authorList>
            <person name="Anantharaman K."/>
            <person name="Brown C.T."/>
            <person name="Hug L.A."/>
            <person name="Sharon I."/>
            <person name="Castelle C.J."/>
            <person name="Probst A.J."/>
            <person name="Thomas B.C."/>
            <person name="Singh A."/>
            <person name="Wilkins M.J."/>
            <person name="Karaoz U."/>
            <person name="Brodie E.L."/>
            <person name="Williams K.H."/>
            <person name="Hubbard S.S."/>
            <person name="Banfield J.F."/>
        </authorList>
    </citation>
    <scope>NUCLEOTIDE SEQUENCE [LARGE SCALE GENOMIC DNA]</scope>
</reference>
<comment type="caution">
    <text evidence="1">The sequence shown here is derived from an EMBL/GenBank/DDBJ whole genome shotgun (WGS) entry which is preliminary data.</text>
</comment>
<organism evidence="1 2">
    <name type="scientific">Candidatus Kerfeldbacteria bacterium RIFCSPHIGHO2_12_FULL_48_17</name>
    <dbReference type="NCBI Taxonomy" id="1798542"/>
    <lineage>
        <taxon>Bacteria</taxon>
        <taxon>Candidatus Kerfeldiibacteriota</taxon>
    </lineage>
</organism>
<gene>
    <name evidence="1" type="ORF">A3F54_04155</name>
</gene>
<dbReference type="STRING" id="1798542.A3F54_04155"/>
<accession>A0A1G2B9G1</accession>
<evidence type="ECO:0000313" key="1">
    <source>
        <dbReference type="EMBL" id="OGY84910.1"/>
    </source>
</evidence>
<name>A0A1G2B9G1_9BACT</name>
<dbReference type="AlphaFoldDB" id="A0A1G2B9G1"/>
<protein>
    <submittedName>
        <fullName evidence="1">Uncharacterized protein</fullName>
    </submittedName>
</protein>
<dbReference type="Proteomes" id="UP000176952">
    <property type="component" value="Unassembled WGS sequence"/>
</dbReference>
<proteinExistence type="predicted"/>
<evidence type="ECO:0000313" key="2">
    <source>
        <dbReference type="Proteomes" id="UP000176952"/>
    </source>
</evidence>
<dbReference type="EMBL" id="MHKD01000009">
    <property type="protein sequence ID" value="OGY84910.1"/>
    <property type="molecule type" value="Genomic_DNA"/>
</dbReference>
<sequence>MLVAASYEQDRNLSKGFLTQSFVDRFDSGNIVDSLQFRTLPYITVEDVWGMVSKYHLTLVRIETDYMMGDREWFDTVYSPQARSSQELYEEIIQARREIWGNICKEDPLSSDEETQYQAGIDFLQMADDEIDAPQIFSVFLAGTRPGLRAAVNTLAQDQDVPYLSEVINQFLMNDEPPPVTTAAAPDKEKWLPEDGSVVTGPSSTSGYRYVTQTLRWDDKSGFAASGHYSTYEHEFFLYNYTGGSYQAGTYLSAASTAWPACYPNLKSSSHNYPASAYAYLDTRLTYKGSCPSSFNEVEFTHGLVFASKISAWTNYKVTMTVANGNTSTDEFKLQGDIGYCTSSASTCAANLTWGVYSENLHERIEPDSSGVWNKTVPGTKYWTE</sequence>